<name>A0A1J8QL93_9AGAM</name>
<dbReference type="EMBL" id="LVVM01000149">
    <property type="protein sequence ID" value="OJA21431.1"/>
    <property type="molecule type" value="Genomic_DNA"/>
</dbReference>
<keyword evidence="2" id="KW-1185">Reference proteome</keyword>
<gene>
    <name evidence="1" type="ORF">AZE42_13589</name>
</gene>
<evidence type="ECO:0000313" key="2">
    <source>
        <dbReference type="Proteomes" id="UP000183567"/>
    </source>
</evidence>
<protein>
    <submittedName>
        <fullName evidence="1">Uncharacterized protein</fullName>
    </submittedName>
</protein>
<organism evidence="1 2">
    <name type="scientific">Rhizopogon vesiculosus</name>
    <dbReference type="NCBI Taxonomy" id="180088"/>
    <lineage>
        <taxon>Eukaryota</taxon>
        <taxon>Fungi</taxon>
        <taxon>Dikarya</taxon>
        <taxon>Basidiomycota</taxon>
        <taxon>Agaricomycotina</taxon>
        <taxon>Agaricomycetes</taxon>
        <taxon>Agaricomycetidae</taxon>
        <taxon>Boletales</taxon>
        <taxon>Suillineae</taxon>
        <taxon>Rhizopogonaceae</taxon>
        <taxon>Rhizopogon</taxon>
    </lineage>
</organism>
<sequence length="248" mass="28438">MPFTEDDLSHEIFVFAPSEDYRQFTCMVPTRHLCKKLVECCHIKDDEERRRCFRTFLHVPNLAATAGYLMEPLVHNLLPSGGSWPLLTLKSQPKKTMQHWVVDDAAEDQWLVIGFENQPAMHISSTNPSPDSPRGPLLKIKRYDTLTPSDLTDHCIYIPNSSVQPTFDSFYFRAGHVYMFQYTVTKDTHTVSKNGLELMQQLGVQKVIYIGVVPTGRQPRFLIEKTTAKYYEGLIAGRFLLELDPDVL</sequence>
<proteinExistence type="predicted"/>
<evidence type="ECO:0000313" key="1">
    <source>
        <dbReference type="EMBL" id="OJA21431.1"/>
    </source>
</evidence>
<dbReference type="Proteomes" id="UP000183567">
    <property type="component" value="Unassembled WGS sequence"/>
</dbReference>
<accession>A0A1J8QL93</accession>
<comment type="caution">
    <text evidence="1">The sequence shown here is derived from an EMBL/GenBank/DDBJ whole genome shotgun (WGS) entry which is preliminary data.</text>
</comment>
<dbReference type="OrthoDB" id="2649935at2759"/>
<reference evidence="1 2" key="1">
    <citation type="submission" date="2016-03" db="EMBL/GenBank/DDBJ databases">
        <title>Comparative genomics of the ectomycorrhizal sister species Rhizopogon vinicolor and Rhizopogon vesiculosus (Basidiomycota: Boletales) reveals a divergence of the mating type B locus.</title>
        <authorList>
            <person name="Mujic A.B."/>
            <person name="Kuo A."/>
            <person name="Tritt A."/>
            <person name="Lipzen A."/>
            <person name="Chen C."/>
            <person name="Johnson J."/>
            <person name="Sharma A."/>
            <person name="Barry K."/>
            <person name="Grigoriev I.V."/>
            <person name="Spatafora J.W."/>
        </authorList>
    </citation>
    <scope>NUCLEOTIDE SEQUENCE [LARGE SCALE GENOMIC DNA]</scope>
    <source>
        <strain evidence="1 2">AM-OR11-056</strain>
    </source>
</reference>
<dbReference type="AlphaFoldDB" id="A0A1J8QL93"/>